<dbReference type="Gene3D" id="2.30.30.1210">
    <property type="entry name" value="Domain of unknown function DUF1541"/>
    <property type="match status" value="1"/>
</dbReference>
<dbReference type="EMBL" id="CP097118">
    <property type="protein sequence ID" value="USS88374.1"/>
    <property type="molecule type" value="Genomic_DNA"/>
</dbReference>
<evidence type="ECO:0000259" key="2">
    <source>
        <dbReference type="Pfam" id="PF07563"/>
    </source>
</evidence>
<feature type="signal peptide" evidence="1">
    <location>
        <begin position="1"/>
        <end position="30"/>
    </location>
</feature>
<reference evidence="3" key="1">
    <citation type="submission" date="2022-05" db="EMBL/GenBank/DDBJ databases">
        <authorList>
            <person name="Oliphant S.A."/>
            <person name="Watson-Haigh N.S."/>
            <person name="Sumby K.M."/>
            <person name="Gardner J.M."/>
            <person name="Jiranek V."/>
        </authorList>
    </citation>
    <scope>NUCLEOTIDE SEQUENCE</scope>
    <source>
        <strain evidence="3">KI11_C11</strain>
    </source>
</reference>
<keyword evidence="1" id="KW-0732">Signal</keyword>
<dbReference type="Proteomes" id="UP001057025">
    <property type="component" value="Chromosome"/>
</dbReference>
<feature type="domain" description="DUF1541" evidence="2">
    <location>
        <begin position="79"/>
        <end position="129"/>
    </location>
</feature>
<keyword evidence="4" id="KW-1185">Reference proteome</keyword>
<feature type="chain" id="PRO_5046368355" evidence="1">
    <location>
        <begin position="31"/>
        <end position="200"/>
    </location>
</feature>
<proteinExistence type="predicted"/>
<dbReference type="RefSeq" id="WP_252797660.1">
    <property type="nucleotide sequence ID" value="NZ_CP097118.1"/>
</dbReference>
<dbReference type="Pfam" id="PF07563">
    <property type="entry name" value="DUF1541"/>
    <property type="match status" value="2"/>
</dbReference>
<gene>
    <name evidence="3" type="ORF">M3M39_02540</name>
</gene>
<sequence>MMKRKLFTIAALAGLGLSTATSVIPSTVHAASDKTMSSKKMDNKSNNQMNMNDNMKMEMNHNGELPTNLKKAKNPKYKVGEKVTITANHMMGMKGAKATVAGVYDSPLYVVDFKDTKTNKEVKNHKYLVKSELKAENGKKLCKGAKVTINADHMDGMKGAKGKIVKVCSGPAYAVNFTPTNGGQKYTNHKWLSQSELKKD</sequence>
<evidence type="ECO:0000256" key="1">
    <source>
        <dbReference type="SAM" id="SignalP"/>
    </source>
</evidence>
<evidence type="ECO:0000313" key="4">
    <source>
        <dbReference type="Proteomes" id="UP001057025"/>
    </source>
</evidence>
<accession>A0ABY5BTB7</accession>
<name>A0ABY5BTB7_9LACO</name>
<protein>
    <submittedName>
        <fullName evidence="3">YdhK family protein</fullName>
    </submittedName>
</protein>
<evidence type="ECO:0000313" key="3">
    <source>
        <dbReference type="EMBL" id="USS88374.1"/>
    </source>
</evidence>
<dbReference type="InterPro" id="IPR011438">
    <property type="entry name" value="DUF1541"/>
</dbReference>
<feature type="domain" description="DUF1541" evidence="2">
    <location>
        <begin position="143"/>
        <end position="192"/>
    </location>
</feature>
<organism evidence="3 4">
    <name type="scientific">Fructilactobacillus hinvesii</name>
    <dbReference type="NCBI Taxonomy" id="2940300"/>
    <lineage>
        <taxon>Bacteria</taxon>
        <taxon>Bacillati</taxon>
        <taxon>Bacillota</taxon>
        <taxon>Bacilli</taxon>
        <taxon>Lactobacillales</taxon>
        <taxon>Lactobacillaceae</taxon>
        <taxon>Fructilactobacillus</taxon>
    </lineage>
</organism>